<dbReference type="GO" id="GO:0003677">
    <property type="term" value="F:DNA binding"/>
    <property type="evidence" value="ECO:0007669"/>
    <property type="project" value="UniProtKB-KW"/>
</dbReference>
<dbReference type="InterPro" id="IPR050397">
    <property type="entry name" value="Env_Response_Regulators"/>
</dbReference>
<feature type="domain" description="HTH crp-type" evidence="5">
    <location>
        <begin position="149"/>
        <end position="220"/>
    </location>
</feature>
<dbReference type="Pfam" id="PF00027">
    <property type="entry name" value="cNMP_binding"/>
    <property type="match status" value="1"/>
</dbReference>
<dbReference type="STRING" id="37659.GCA_000703125_00912"/>
<dbReference type="InterPro" id="IPR014710">
    <property type="entry name" value="RmlC-like_jellyroll"/>
</dbReference>
<evidence type="ECO:0000313" key="6">
    <source>
        <dbReference type="EMBL" id="PPK45588.1"/>
    </source>
</evidence>
<dbReference type="RefSeq" id="WP_104410593.1">
    <property type="nucleotide sequence ID" value="NZ_PTIS01000019.1"/>
</dbReference>
<sequence>MVKIKDKYKLNYYVQRYNINDIFQKDMVPYMDLVLFEKNEHIYKAGDDMTYFYFLVKGKTKVYNLLKNGKSLLLKFYKPLIIVGDVEFIDKYKADSNIQAIEECLCIGITMENIRKYAIDDCKFLRYICKELGNKLSSISKHSAINLLYPLESRFASYLLATTPENNDYSKVHEIYTDKLTEVAELLGASYRHLIRIIHKLEEQNIIKKQKGSIIILDRGALDDIAEDIYEI</sequence>
<dbReference type="Gene3D" id="2.60.120.10">
    <property type="entry name" value="Jelly Rolls"/>
    <property type="match status" value="1"/>
</dbReference>
<dbReference type="PANTHER" id="PTHR24567">
    <property type="entry name" value="CRP FAMILY TRANSCRIPTIONAL REGULATORY PROTEIN"/>
    <property type="match status" value="1"/>
</dbReference>
<evidence type="ECO:0000256" key="1">
    <source>
        <dbReference type="ARBA" id="ARBA00023015"/>
    </source>
</evidence>
<keyword evidence="3" id="KW-0804">Transcription</keyword>
<keyword evidence="2" id="KW-0238">DNA-binding</keyword>
<dbReference type="InterPro" id="IPR000595">
    <property type="entry name" value="cNMP-bd_dom"/>
</dbReference>
<dbReference type="Gene3D" id="1.10.10.10">
    <property type="entry name" value="Winged helix-like DNA-binding domain superfamily/Winged helix DNA-binding domain"/>
    <property type="match status" value="1"/>
</dbReference>
<dbReference type="InterPro" id="IPR018490">
    <property type="entry name" value="cNMP-bd_dom_sf"/>
</dbReference>
<dbReference type="AlphaFoldDB" id="A0A2S6FV88"/>
<evidence type="ECO:0000256" key="2">
    <source>
        <dbReference type="ARBA" id="ARBA00023125"/>
    </source>
</evidence>
<name>A0A2S6FV88_9CLOT</name>
<dbReference type="OrthoDB" id="581021at2"/>
<dbReference type="PROSITE" id="PS51063">
    <property type="entry name" value="HTH_CRP_2"/>
    <property type="match status" value="1"/>
</dbReference>
<evidence type="ECO:0000259" key="4">
    <source>
        <dbReference type="PROSITE" id="PS50042"/>
    </source>
</evidence>
<dbReference type="InterPro" id="IPR036388">
    <property type="entry name" value="WH-like_DNA-bd_sf"/>
</dbReference>
<feature type="domain" description="Cyclic nucleotide-binding" evidence="4">
    <location>
        <begin position="26"/>
        <end position="116"/>
    </location>
</feature>
<dbReference type="InterPro" id="IPR012318">
    <property type="entry name" value="HTH_CRP"/>
</dbReference>
<reference evidence="6 7" key="1">
    <citation type="submission" date="2018-02" db="EMBL/GenBank/DDBJ databases">
        <title>Genomic Encyclopedia of Archaeal and Bacterial Type Strains, Phase II (KMG-II): from individual species to whole genera.</title>
        <authorList>
            <person name="Goeker M."/>
        </authorList>
    </citation>
    <scope>NUCLEOTIDE SEQUENCE [LARGE SCALE GENOMIC DNA]</scope>
    <source>
        <strain evidence="6 7">DSM 15099</strain>
    </source>
</reference>
<evidence type="ECO:0000313" key="7">
    <source>
        <dbReference type="Proteomes" id="UP000239863"/>
    </source>
</evidence>
<dbReference type="PROSITE" id="PS50042">
    <property type="entry name" value="CNMP_BINDING_3"/>
    <property type="match status" value="1"/>
</dbReference>
<evidence type="ECO:0000256" key="3">
    <source>
        <dbReference type="ARBA" id="ARBA00023163"/>
    </source>
</evidence>
<dbReference type="SUPFAM" id="SSF51206">
    <property type="entry name" value="cAMP-binding domain-like"/>
    <property type="match status" value="1"/>
</dbReference>
<evidence type="ECO:0000259" key="5">
    <source>
        <dbReference type="PROSITE" id="PS51063"/>
    </source>
</evidence>
<protein>
    <submittedName>
        <fullName evidence="6">CRP-like cAMP-binding protein</fullName>
    </submittedName>
</protein>
<proteinExistence type="predicted"/>
<dbReference type="CDD" id="cd00038">
    <property type="entry name" value="CAP_ED"/>
    <property type="match status" value="1"/>
</dbReference>
<dbReference type="EMBL" id="PTIS01000019">
    <property type="protein sequence ID" value="PPK45588.1"/>
    <property type="molecule type" value="Genomic_DNA"/>
</dbReference>
<keyword evidence="1" id="KW-0805">Transcription regulation</keyword>
<dbReference type="Pfam" id="PF13545">
    <property type="entry name" value="HTH_Crp_2"/>
    <property type="match status" value="1"/>
</dbReference>
<dbReference type="GO" id="GO:0005829">
    <property type="term" value="C:cytosol"/>
    <property type="evidence" value="ECO:0007669"/>
    <property type="project" value="TreeGrafter"/>
</dbReference>
<gene>
    <name evidence="6" type="ORF">BD821_11942</name>
</gene>
<organism evidence="6 7">
    <name type="scientific">Clostridium algidicarnis DSM 15099</name>
    <dbReference type="NCBI Taxonomy" id="1121295"/>
    <lineage>
        <taxon>Bacteria</taxon>
        <taxon>Bacillati</taxon>
        <taxon>Bacillota</taxon>
        <taxon>Clostridia</taxon>
        <taxon>Eubacteriales</taxon>
        <taxon>Clostridiaceae</taxon>
        <taxon>Clostridium</taxon>
    </lineage>
</organism>
<dbReference type="SUPFAM" id="SSF46785">
    <property type="entry name" value="Winged helix' DNA-binding domain"/>
    <property type="match status" value="1"/>
</dbReference>
<comment type="caution">
    <text evidence="6">The sequence shown here is derived from an EMBL/GenBank/DDBJ whole genome shotgun (WGS) entry which is preliminary data.</text>
</comment>
<dbReference type="GO" id="GO:0003700">
    <property type="term" value="F:DNA-binding transcription factor activity"/>
    <property type="evidence" value="ECO:0007669"/>
    <property type="project" value="TreeGrafter"/>
</dbReference>
<dbReference type="Proteomes" id="UP000239863">
    <property type="component" value="Unassembled WGS sequence"/>
</dbReference>
<dbReference type="PANTHER" id="PTHR24567:SF26">
    <property type="entry name" value="REGULATORY PROTEIN YEIL"/>
    <property type="match status" value="1"/>
</dbReference>
<accession>A0A2S6FV88</accession>
<dbReference type="InterPro" id="IPR036390">
    <property type="entry name" value="WH_DNA-bd_sf"/>
</dbReference>